<dbReference type="Gene3D" id="2.60.120.10">
    <property type="entry name" value="Jelly Rolls"/>
    <property type="match status" value="1"/>
</dbReference>
<dbReference type="InterPro" id="IPR006045">
    <property type="entry name" value="Cupin_1"/>
</dbReference>
<evidence type="ECO:0000256" key="3">
    <source>
        <dbReference type="PIRSR" id="PIRSR617774-2"/>
    </source>
</evidence>
<comment type="cofactor">
    <cofactor evidence="3">
        <name>Mn(2+)</name>
        <dbReference type="ChEBI" id="CHEBI:29035"/>
    </cofactor>
    <text evidence="3">Binds 2 manganese ions per subunit.</text>
</comment>
<evidence type="ECO:0000256" key="1">
    <source>
        <dbReference type="ARBA" id="ARBA00022723"/>
    </source>
</evidence>
<accession>A0A1C7M5K9</accession>
<dbReference type="STRING" id="5627.A0A1C7M5K9"/>
<evidence type="ECO:0000259" key="4">
    <source>
        <dbReference type="SMART" id="SM00835"/>
    </source>
</evidence>
<feature type="binding site" evidence="3">
    <location>
        <position position="85"/>
    </location>
    <ligand>
        <name>Mn(2+)</name>
        <dbReference type="ChEBI" id="CHEBI:29035"/>
        <label>2</label>
    </ligand>
</feature>
<dbReference type="InterPro" id="IPR014710">
    <property type="entry name" value="RmlC-like_jellyroll"/>
</dbReference>
<feature type="binding site" evidence="3">
    <location>
        <position position="129"/>
    </location>
    <ligand>
        <name>Mn(2+)</name>
        <dbReference type="ChEBI" id="CHEBI:29035"/>
        <label>2</label>
    </ligand>
</feature>
<dbReference type="OMA" id="QITSCEI"/>
<keyword evidence="6" id="KW-1185">Reference proteome</keyword>
<dbReference type="Proteomes" id="UP000092993">
    <property type="component" value="Unassembled WGS sequence"/>
</dbReference>
<dbReference type="GO" id="GO:0033609">
    <property type="term" value="P:oxalate metabolic process"/>
    <property type="evidence" value="ECO:0007669"/>
    <property type="project" value="InterPro"/>
</dbReference>
<evidence type="ECO:0000313" key="6">
    <source>
        <dbReference type="Proteomes" id="UP000092993"/>
    </source>
</evidence>
<dbReference type="SMART" id="SM00835">
    <property type="entry name" value="Cupin_1"/>
    <property type="match status" value="1"/>
</dbReference>
<dbReference type="InterPro" id="IPR011051">
    <property type="entry name" value="RmlC_Cupin_sf"/>
</dbReference>
<dbReference type="GO" id="GO:0046872">
    <property type="term" value="F:metal ion binding"/>
    <property type="evidence" value="ECO:0007669"/>
    <property type="project" value="UniProtKB-KW"/>
</dbReference>
<dbReference type="AlphaFoldDB" id="A0A1C7M5K9"/>
<gene>
    <name evidence="5" type="primary">oxdC_1</name>
    <name evidence="5" type="ORF">A0H81_08030</name>
</gene>
<feature type="binding site" evidence="3">
    <location>
        <position position="90"/>
    </location>
    <ligand>
        <name>Mn(2+)</name>
        <dbReference type="ChEBI" id="CHEBI:29035"/>
        <label>2</label>
    </ligand>
</feature>
<dbReference type="CDD" id="cd20305">
    <property type="entry name" value="cupin_OxDC_C"/>
    <property type="match status" value="1"/>
</dbReference>
<evidence type="ECO:0000256" key="2">
    <source>
        <dbReference type="PIRSR" id="PIRSR617774-1"/>
    </source>
</evidence>
<sequence>MAHVPKEVIAKNFQVNISAFDHIPGSELYIFPSSPPPDNAQAPEDPKLSGGTVKVVDSTTFQVSTSIAVAEVTVEPGAMREMHWHPTQDEWTYYISGQGRVTVFGSSSNARTFNYEPGDVGFIPASFGHYVENTSNTTLRYLEIFNTDRFQDISLNQWLALTPPDLVKAHLQLDDETISHLSKTKPIVIGPQ</sequence>
<proteinExistence type="predicted"/>
<dbReference type="NCBIfam" id="TIGR03404">
    <property type="entry name" value="bicupin_oxalic"/>
    <property type="match status" value="1"/>
</dbReference>
<dbReference type="EMBL" id="LUGG01000009">
    <property type="protein sequence ID" value="OBZ72243.1"/>
    <property type="molecule type" value="Genomic_DNA"/>
</dbReference>
<dbReference type="OrthoDB" id="10263073at2759"/>
<reference evidence="5 6" key="1">
    <citation type="submission" date="2016-03" db="EMBL/GenBank/DDBJ databases">
        <title>Whole genome sequencing of Grifola frondosa 9006-11.</title>
        <authorList>
            <person name="Min B."/>
            <person name="Park H."/>
            <person name="Kim J.-G."/>
            <person name="Cho H."/>
            <person name="Oh Y.-L."/>
            <person name="Kong W.-S."/>
            <person name="Choi I.-G."/>
        </authorList>
    </citation>
    <scope>NUCLEOTIDE SEQUENCE [LARGE SCALE GENOMIC DNA]</scope>
    <source>
        <strain evidence="5 6">9006-11</strain>
    </source>
</reference>
<evidence type="ECO:0000313" key="5">
    <source>
        <dbReference type="EMBL" id="OBZ72243.1"/>
    </source>
</evidence>
<protein>
    <submittedName>
        <fullName evidence="5">Oxalate decarboxylase OxdC</fullName>
    </submittedName>
</protein>
<organism evidence="5 6">
    <name type="scientific">Grifola frondosa</name>
    <name type="common">Maitake</name>
    <name type="synonym">Polyporus frondosus</name>
    <dbReference type="NCBI Taxonomy" id="5627"/>
    <lineage>
        <taxon>Eukaryota</taxon>
        <taxon>Fungi</taxon>
        <taxon>Dikarya</taxon>
        <taxon>Basidiomycota</taxon>
        <taxon>Agaricomycotina</taxon>
        <taxon>Agaricomycetes</taxon>
        <taxon>Polyporales</taxon>
        <taxon>Grifolaceae</taxon>
        <taxon>Grifola</taxon>
    </lineage>
</organism>
<comment type="caution">
    <text evidence="5">The sequence shown here is derived from an EMBL/GenBank/DDBJ whole genome shotgun (WGS) entry which is preliminary data.</text>
</comment>
<dbReference type="Pfam" id="PF00190">
    <property type="entry name" value="Cupin_1"/>
    <property type="match status" value="1"/>
</dbReference>
<dbReference type="PANTHER" id="PTHR35848:SF9">
    <property type="entry name" value="SLL1358 PROTEIN"/>
    <property type="match status" value="1"/>
</dbReference>
<feature type="active site" description="Proton donor" evidence="2">
    <location>
        <position position="143"/>
    </location>
</feature>
<dbReference type="PANTHER" id="PTHR35848">
    <property type="entry name" value="OXALATE-BINDING PROTEIN"/>
    <property type="match status" value="1"/>
</dbReference>
<keyword evidence="3" id="KW-0464">Manganese</keyword>
<dbReference type="InterPro" id="IPR051610">
    <property type="entry name" value="GPI/OXD"/>
</dbReference>
<feature type="domain" description="Cupin type-1" evidence="4">
    <location>
        <begin position="38"/>
        <end position="179"/>
    </location>
</feature>
<dbReference type="SUPFAM" id="SSF51182">
    <property type="entry name" value="RmlC-like cupins"/>
    <property type="match status" value="1"/>
</dbReference>
<dbReference type="InterPro" id="IPR017774">
    <property type="entry name" value="Bicupin_oxalate_deCO2ase/Oxase"/>
</dbReference>
<feature type="binding site" evidence="3">
    <location>
        <position position="83"/>
    </location>
    <ligand>
        <name>Mn(2+)</name>
        <dbReference type="ChEBI" id="CHEBI:29035"/>
        <label>2</label>
    </ligand>
</feature>
<name>A0A1C7M5K9_GRIFR</name>
<keyword evidence="1 3" id="KW-0479">Metal-binding</keyword>